<dbReference type="PANTHER" id="PTHR46598">
    <property type="entry name" value="BNAC05G43320D PROTEIN"/>
    <property type="match status" value="1"/>
</dbReference>
<name>A0A7J7G743_CAMSI</name>
<gene>
    <name evidence="2" type="ORF">HYC85_026890</name>
</gene>
<comment type="caution">
    <text evidence="2">The sequence shown here is derived from an EMBL/GenBank/DDBJ whole genome shotgun (WGS) entry which is preliminary data.</text>
</comment>
<evidence type="ECO:0000313" key="3">
    <source>
        <dbReference type="Proteomes" id="UP000593564"/>
    </source>
</evidence>
<proteinExistence type="inferred from homology"/>
<reference evidence="2 3" key="2">
    <citation type="submission" date="2020-07" db="EMBL/GenBank/DDBJ databases">
        <title>Genome assembly of wild tea tree DASZ reveals pedigree and selection history of tea varieties.</title>
        <authorList>
            <person name="Zhang W."/>
        </authorList>
    </citation>
    <scope>NUCLEOTIDE SEQUENCE [LARGE SCALE GENOMIC DNA]</scope>
    <source>
        <strain evidence="3">cv. G240</strain>
        <tissue evidence="2">Leaf</tissue>
    </source>
</reference>
<evidence type="ECO:0000313" key="2">
    <source>
        <dbReference type="EMBL" id="KAF5935761.1"/>
    </source>
</evidence>
<keyword evidence="3" id="KW-1185">Reference proteome</keyword>
<dbReference type="PANTHER" id="PTHR46598:SF3">
    <property type="entry name" value="OS07G0495300 PROTEIN"/>
    <property type="match status" value="1"/>
</dbReference>
<dbReference type="EMBL" id="JACBKZ010000013">
    <property type="protein sequence ID" value="KAF5935761.1"/>
    <property type="molecule type" value="Genomic_DNA"/>
</dbReference>
<comment type="similarity">
    <text evidence="1">Belongs to the PPR family. P subfamily.</text>
</comment>
<protein>
    <submittedName>
        <fullName evidence="2">Uncharacterized protein</fullName>
    </submittedName>
</protein>
<sequence length="69" mass="7732">METKEELFIYKNGEVVLSNEGMAKLILQYKGCGRNSELSKLLITIQKKVASLKEDSLCSDVIDACIMTF</sequence>
<reference evidence="3" key="1">
    <citation type="journal article" date="2020" name="Nat. Commun.">
        <title>Genome assembly of wild tea tree DASZ reveals pedigree and selection history of tea varieties.</title>
        <authorList>
            <person name="Zhang W."/>
            <person name="Zhang Y."/>
            <person name="Qiu H."/>
            <person name="Guo Y."/>
            <person name="Wan H."/>
            <person name="Zhang X."/>
            <person name="Scossa F."/>
            <person name="Alseekh S."/>
            <person name="Zhang Q."/>
            <person name="Wang P."/>
            <person name="Xu L."/>
            <person name="Schmidt M.H."/>
            <person name="Jia X."/>
            <person name="Li D."/>
            <person name="Zhu A."/>
            <person name="Guo F."/>
            <person name="Chen W."/>
            <person name="Ni D."/>
            <person name="Usadel B."/>
            <person name="Fernie A.R."/>
            <person name="Wen W."/>
        </authorList>
    </citation>
    <scope>NUCLEOTIDE SEQUENCE [LARGE SCALE GENOMIC DNA]</scope>
    <source>
        <strain evidence="3">cv. G240</strain>
    </source>
</reference>
<dbReference type="Proteomes" id="UP000593564">
    <property type="component" value="Unassembled WGS sequence"/>
</dbReference>
<dbReference type="AlphaFoldDB" id="A0A7J7G743"/>
<accession>A0A7J7G743</accession>
<organism evidence="2 3">
    <name type="scientific">Camellia sinensis</name>
    <name type="common">Tea plant</name>
    <name type="synonym">Thea sinensis</name>
    <dbReference type="NCBI Taxonomy" id="4442"/>
    <lineage>
        <taxon>Eukaryota</taxon>
        <taxon>Viridiplantae</taxon>
        <taxon>Streptophyta</taxon>
        <taxon>Embryophyta</taxon>
        <taxon>Tracheophyta</taxon>
        <taxon>Spermatophyta</taxon>
        <taxon>Magnoliopsida</taxon>
        <taxon>eudicotyledons</taxon>
        <taxon>Gunneridae</taxon>
        <taxon>Pentapetalae</taxon>
        <taxon>asterids</taxon>
        <taxon>Ericales</taxon>
        <taxon>Theaceae</taxon>
        <taxon>Camellia</taxon>
    </lineage>
</organism>
<evidence type="ECO:0000256" key="1">
    <source>
        <dbReference type="ARBA" id="ARBA00007626"/>
    </source>
</evidence>